<gene>
    <name evidence="10" type="primary">RvY_02049-1</name>
    <name evidence="10" type="synonym">RvY_02049.1</name>
    <name evidence="10" type="ORF">RvY_02049</name>
</gene>
<evidence type="ECO:0000256" key="4">
    <source>
        <dbReference type="ARBA" id="ARBA00022684"/>
    </source>
</evidence>
<dbReference type="GO" id="GO:0035226">
    <property type="term" value="F:glutamate-cysteine ligase catalytic subunit binding"/>
    <property type="evidence" value="ECO:0007669"/>
    <property type="project" value="InterPro"/>
</dbReference>
<dbReference type="UniPathway" id="UPA00142">
    <property type="reaction ID" value="UER00209"/>
</dbReference>
<protein>
    <recommendedName>
        <fullName evidence="7">GCS light chain</fullName>
    </recommendedName>
    <alternativeName>
        <fullName evidence="5">Gamma-ECS regulatory subunit</fullName>
    </alternativeName>
    <alternativeName>
        <fullName evidence="8">Gamma-glutamylcysteine synthetase regulatory subunit</fullName>
    </alternativeName>
    <alternativeName>
        <fullName evidence="6">Glutamate--cysteine ligase modifier subunit</fullName>
    </alternativeName>
</protein>
<evidence type="ECO:0000256" key="8">
    <source>
        <dbReference type="ARBA" id="ARBA00032926"/>
    </source>
</evidence>
<evidence type="ECO:0000259" key="9">
    <source>
        <dbReference type="Pfam" id="PF00248"/>
    </source>
</evidence>
<evidence type="ECO:0000313" key="10">
    <source>
        <dbReference type="EMBL" id="GAU89504.1"/>
    </source>
</evidence>
<comment type="similarity">
    <text evidence="2">Belongs to the aldo/keto reductase family. Glutamate--cysteine ligase light chain subfamily.</text>
</comment>
<accession>A0A1D1UIE1</accession>
<dbReference type="GO" id="GO:0006750">
    <property type="term" value="P:glutathione biosynthetic process"/>
    <property type="evidence" value="ECO:0007669"/>
    <property type="project" value="UniProtKB-UniPathway"/>
</dbReference>
<dbReference type="Proteomes" id="UP000186922">
    <property type="component" value="Unassembled WGS sequence"/>
</dbReference>
<dbReference type="OrthoDB" id="5596051at2759"/>
<dbReference type="InterPro" id="IPR032963">
    <property type="entry name" value="Gclm"/>
</dbReference>
<evidence type="ECO:0000256" key="5">
    <source>
        <dbReference type="ARBA" id="ARBA00030406"/>
    </source>
</evidence>
<dbReference type="STRING" id="947166.A0A1D1UIE1"/>
<evidence type="ECO:0000256" key="7">
    <source>
        <dbReference type="ARBA" id="ARBA00031732"/>
    </source>
</evidence>
<comment type="subunit">
    <text evidence="3">Heterodimer of a catalytic heavy chain and a regulatory light chain.</text>
</comment>
<dbReference type="PANTHER" id="PTHR13295:SF4">
    <property type="entry name" value="GLUTAMATE--CYSTEINE LIGASE REGULATORY SUBUNIT"/>
    <property type="match status" value="1"/>
</dbReference>
<dbReference type="GO" id="GO:0017109">
    <property type="term" value="C:glutamate-cysteine ligase complex"/>
    <property type="evidence" value="ECO:0007669"/>
    <property type="project" value="TreeGrafter"/>
</dbReference>
<dbReference type="GO" id="GO:0016491">
    <property type="term" value="F:oxidoreductase activity"/>
    <property type="evidence" value="ECO:0007669"/>
    <property type="project" value="InterPro"/>
</dbReference>
<dbReference type="EMBL" id="BDGG01000001">
    <property type="protein sequence ID" value="GAU89504.1"/>
    <property type="molecule type" value="Genomic_DNA"/>
</dbReference>
<evidence type="ECO:0000256" key="3">
    <source>
        <dbReference type="ARBA" id="ARBA00011532"/>
    </source>
</evidence>
<dbReference type="PANTHER" id="PTHR13295">
    <property type="entry name" value="GLUTAMATE CYSTEINE LIGASE REGULATORY SUBUNIT"/>
    <property type="match status" value="1"/>
</dbReference>
<dbReference type="InterPro" id="IPR020471">
    <property type="entry name" value="AKR"/>
</dbReference>
<comment type="pathway">
    <text evidence="1">Sulfur metabolism; glutathione biosynthesis; glutathione from L-cysteine and L-glutamate: step 1/2.</text>
</comment>
<sequence length="253" mass="27848">MSTVVVHTGNILSSEHLKRRVNLGPQQELVDALKVSLQDSQKHISGDGTCRQVLECGDYSEKDAVQLGDDAREDLKVTVKIFLTDVSKGATRSAVTQSLAKLKLSTIDLILLSVPSNKLSDFEEAWRELEAQAKAGAVQSIGVSDFDLNEFEALYNAAQVKPSVNQVNLESCCVIPPELSDFAKKNNVQLLTHNDPRVMLEPDSVRDILSTAAPALKAEEYFASWLVRYTAMIKLRGVVTSRGFIFSVQKVQQ</sequence>
<keyword evidence="4" id="KW-0317">Glutathione biosynthesis</keyword>
<dbReference type="PRINTS" id="PR00069">
    <property type="entry name" value="ALDKETRDTASE"/>
</dbReference>
<dbReference type="InterPro" id="IPR036812">
    <property type="entry name" value="NAD(P)_OxRdtase_dom_sf"/>
</dbReference>
<dbReference type="GO" id="GO:0030234">
    <property type="term" value="F:enzyme regulator activity"/>
    <property type="evidence" value="ECO:0007669"/>
    <property type="project" value="TreeGrafter"/>
</dbReference>
<feature type="domain" description="NADP-dependent oxidoreductase" evidence="9">
    <location>
        <begin position="68"/>
        <end position="192"/>
    </location>
</feature>
<reference evidence="10 11" key="1">
    <citation type="journal article" date="2016" name="Nat. Commun.">
        <title>Extremotolerant tardigrade genome and improved radiotolerance of human cultured cells by tardigrade-unique protein.</title>
        <authorList>
            <person name="Hashimoto T."/>
            <person name="Horikawa D.D."/>
            <person name="Saito Y."/>
            <person name="Kuwahara H."/>
            <person name="Kozuka-Hata H."/>
            <person name="Shin-I T."/>
            <person name="Minakuchi Y."/>
            <person name="Ohishi K."/>
            <person name="Motoyama A."/>
            <person name="Aizu T."/>
            <person name="Enomoto A."/>
            <person name="Kondo K."/>
            <person name="Tanaka S."/>
            <person name="Hara Y."/>
            <person name="Koshikawa S."/>
            <person name="Sagara H."/>
            <person name="Miura T."/>
            <person name="Yokobori S."/>
            <person name="Miyagawa K."/>
            <person name="Suzuki Y."/>
            <person name="Kubo T."/>
            <person name="Oyama M."/>
            <person name="Kohara Y."/>
            <person name="Fujiyama A."/>
            <person name="Arakawa K."/>
            <person name="Katayama T."/>
            <person name="Toyoda A."/>
            <person name="Kunieda T."/>
        </authorList>
    </citation>
    <scope>NUCLEOTIDE SEQUENCE [LARGE SCALE GENOMIC DNA]</scope>
    <source>
        <strain evidence="10 11">YOKOZUNA-1</strain>
    </source>
</reference>
<evidence type="ECO:0000313" key="11">
    <source>
        <dbReference type="Proteomes" id="UP000186922"/>
    </source>
</evidence>
<evidence type="ECO:0000256" key="1">
    <source>
        <dbReference type="ARBA" id="ARBA00005006"/>
    </source>
</evidence>
<dbReference type="Pfam" id="PF00248">
    <property type="entry name" value="Aldo_ket_red"/>
    <property type="match status" value="1"/>
</dbReference>
<comment type="caution">
    <text evidence="10">The sequence shown here is derived from an EMBL/GenBank/DDBJ whole genome shotgun (WGS) entry which is preliminary data.</text>
</comment>
<dbReference type="InterPro" id="IPR023210">
    <property type="entry name" value="NADP_OxRdtase_dom"/>
</dbReference>
<evidence type="ECO:0000256" key="2">
    <source>
        <dbReference type="ARBA" id="ARBA00008612"/>
    </source>
</evidence>
<dbReference type="AlphaFoldDB" id="A0A1D1UIE1"/>
<keyword evidence="11" id="KW-1185">Reference proteome</keyword>
<name>A0A1D1UIE1_RAMVA</name>
<evidence type="ECO:0000256" key="6">
    <source>
        <dbReference type="ARBA" id="ARBA00031154"/>
    </source>
</evidence>
<proteinExistence type="inferred from homology"/>
<dbReference type="SUPFAM" id="SSF51430">
    <property type="entry name" value="NAD(P)-linked oxidoreductase"/>
    <property type="match status" value="1"/>
</dbReference>
<dbReference type="Gene3D" id="3.20.20.100">
    <property type="entry name" value="NADP-dependent oxidoreductase domain"/>
    <property type="match status" value="1"/>
</dbReference>
<organism evidence="10 11">
    <name type="scientific">Ramazzottius varieornatus</name>
    <name type="common">Water bear</name>
    <name type="synonym">Tardigrade</name>
    <dbReference type="NCBI Taxonomy" id="947166"/>
    <lineage>
        <taxon>Eukaryota</taxon>
        <taxon>Metazoa</taxon>
        <taxon>Ecdysozoa</taxon>
        <taxon>Tardigrada</taxon>
        <taxon>Eutardigrada</taxon>
        <taxon>Parachela</taxon>
        <taxon>Hypsibioidea</taxon>
        <taxon>Ramazzottiidae</taxon>
        <taxon>Ramazzottius</taxon>
    </lineage>
</organism>